<feature type="region of interest" description="Disordered" evidence="1">
    <location>
        <begin position="1"/>
        <end position="23"/>
    </location>
</feature>
<evidence type="ECO:0000313" key="2">
    <source>
        <dbReference type="EMBL" id="MFD0762510.1"/>
    </source>
</evidence>
<accession>A0ABW2Z7T0</accession>
<evidence type="ECO:0000256" key="1">
    <source>
        <dbReference type="SAM" id="MobiDB-lite"/>
    </source>
</evidence>
<dbReference type="RefSeq" id="WP_298263176.1">
    <property type="nucleotide sequence ID" value="NZ_JBHTIC010000008.1"/>
</dbReference>
<gene>
    <name evidence="2" type="ORF">ACFQZW_10485</name>
</gene>
<reference evidence="3" key="1">
    <citation type="journal article" date="2019" name="Int. J. Syst. Evol. Microbiol.">
        <title>The Global Catalogue of Microorganisms (GCM) 10K type strain sequencing project: providing services to taxonomists for standard genome sequencing and annotation.</title>
        <authorList>
            <consortium name="The Broad Institute Genomics Platform"/>
            <consortium name="The Broad Institute Genome Sequencing Center for Infectious Disease"/>
            <person name="Wu L."/>
            <person name="Ma J."/>
        </authorList>
    </citation>
    <scope>NUCLEOTIDE SEQUENCE [LARGE SCALE GENOMIC DNA]</scope>
    <source>
        <strain evidence="3">CCUG 60022</strain>
    </source>
</reference>
<dbReference type="EMBL" id="JBHTIC010000008">
    <property type="protein sequence ID" value="MFD0762510.1"/>
    <property type="molecule type" value="Genomic_DNA"/>
</dbReference>
<organism evidence="2 3">
    <name type="scientific">Lutibacter aestuarii</name>
    <dbReference type="NCBI Taxonomy" id="861111"/>
    <lineage>
        <taxon>Bacteria</taxon>
        <taxon>Pseudomonadati</taxon>
        <taxon>Bacteroidota</taxon>
        <taxon>Flavobacteriia</taxon>
        <taxon>Flavobacteriales</taxon>
        <taxon>Flavobacteriaceae</taxon>
        <taxon>Lutibacter</taxon>
    </lineage>
</organism>
<keyword evidence="3" id="KW-1185">Reference proteome</keyword>
<proteinExistence type="predicted"/>
<name>A0ABW2Z7T0_9FLAO</name>
<sequence>MKSNTLKNNNTEPHLKLVKTKSKKRALKPNIKKIYINTLVPGFSYINKSGKKIVTNNCALL</sequence>
<dbReference type="Proteomes" id="UP001597032">
    <property type="component" value="Unassembled WGS sequence"/>
</dbReference>
<protein>
    <submittedName>
        <fullName evidence="2">Uncharacterized protein</fullName>
    </submittedName>
</protein>
<comment type="caution">
    <text evidence="2">The sequence shown here is derived from an EMBL/GenBank/DDBJ whole genome shotgun (WGS) entry which is preliminary data.</text>
</comment>
<evidence type="ECO:0000313" key="3">
    <source>
        <dbReference type="Proteomes" id="UP001597032"/>
    </source>
</evidence>
<feature type="compositionally biased region" description="Polar residues" evidence="1">
    <location>
        <begin position="1"/>
        <end position="12"/>
    </location>
</feature>